<dbReference type="InterPro" id="IPR025668">
    <property type="entry name" value="Tnp_DDE_dom"/>
</dbReference>
<accession>A0A4Y7RHQ5</accession>
<dbReference type="Proteomes" id="UP000298324">
    <property type="component" value="Unassembled WGS sequence"/>
</dbReference>
<name>A0A4Y7RHQ5_9FIRM</name>
<dbReference type="AlphaFoldDB" id="A0A4Y7RHQ5"/>
<feature type="domain" description="Transposase DDE" evidence="1">
    <location>
        <begin position="34"/>
        <end position="86"/>
    </location>
</feature>
<reference evidence="2 3" key="1">
    <citation type="journal article" date="2018" name="Environ. Microbiol.">
        <title>Novel energy conservation strategies and behaviour of Pelotomaculum schinkii driving syntrophic propionate catabolism.</title>
        <authorList>
            <person name="Hidalgo-Ahumada C.A.P."/>
            <person name="Nobu M.K."/>
            <person name="Narihiro T."/>
            <person name="Tamaki H."/>
            <person name="Liu W.T."/>
            <person name="Kamagata Y."/>
            <person name="Stams A.J.M."/>
            <person name="Imachi H."/>
            <person name="Sousa D.Z."/>
        </authorList>
    </citation>
    <scope>NUCLEOTIDE SEQUENCE [LARGE SCALE GENOMIC DNA]</scope>
    <source>
        <strain evidence="2 3">HH</strain>
    </source>
</reference>
<dbReference type="EMBL" id="QFGA01000001">
    <property type="protein sequence ID" value="TEB08538.1"/>
    <property type="molecule type" value="Genomic_DNA"/>
</dbReference>
<evidence type="ECO:0000313" key="2">
    <source>
        <dbReference type="EMBL" id="TEB08538.1"/>
    </source>
</evidence>
<proteinExistence type="predicted"/>
<evidence type="ECO:0000313" key="3">
    <source>
        <dbReference type="Proteomes" id="UP000298324"/>
    </source>
</evidence>
<sequence>MKVHFTDMTGRKADPYKLPLSDFTTEEHKKITACPEGQAPVQSYYNEEKKALTAYFELDRCSHCSLKDNCPVKIQKKKAVLKVSQKSVIAVLPEKNLLTRNSTGQILVSGPL</sequence>
<keyword evidence="3" id="KW-1185">Reference proteome</keyword>
<dbReference type="Pfam" id="PF13751">
    <property type="entry name" value="DDE_Tnp_1_6"/>
    <property type="match status" value="1"/>
</dbReference>
<protein>
    <recommendedName>
        <fullName evidence="1">Transposase DDE domain-containing protein</fullName>
    </recommendedName>
</protein>
<gene>
    <name evidence="2" type="ORF">Psch_02102</name>
</gene>
<organism evidence="2 3">
    <name type="scientific">Pelotomaculum schinkii</name>
    <dbReference type="NCBI Taxonomy" id="78350"/>
    <lineage>
        <taxon>Bacteria</taxon>
        <taxon>Bacillati</taxon>
        <taxon>Bacillota</taxon>
        <taxon>Clostridia</taxon>
        <taxon>Eubacteriales</taxon>
        <taxon>Desulfotomaculaceae</taxon>
        <taxon>Pelotomaculum</taxon>
    </lineage>
</organism>
<evidence type="ECO:0000259" key="1">
    <source>
        <dbReference type="Pfam" id="PF13751"/>
    </source>
</evidence>
<comment type="caution">
    <text evidence="2">The sequence shown here is derived from an EMBL/GenBank/DDBJ whole genome shotgun (WGS) entry which is preliminary data.</text>
</comment>